<evidence type="ECO:0000256" key="5">
    <source>
        <dbReference type="ARBA" id="ARBA00023136"/>
    </source>
</evidence>
<sequence>MSLARNTLFVSLANFCTTLSNLALTIGLAWLLIDKEDFGKVQQLFMIASFTLSILSGFPTGLSYFYGFHKSYSDRVKLFKKFVLSMLIGLGVICIGIFAFKNVIAVSFENNLIIHYFFLFIGIVFLKALTSYFVNYFAIIKKTDKLFIINFSYFIFIMAFLTLLWLKKELVSIELILVYILLLEIVKMIFCFLFIMKYLKVKGELLINKKEFLYILPITGVTLLNTLYVFIDKYMISVMLNPKAYAEYQVGAFIIPFVGIITGSIMVTLLPVFSKLSKEEKFSEIVSILKETTKKTTLLLIPIFCYCLIFGKELIISVYSEKYSFSGEIFKIYTLRFFTTVILFSITMASIGLQNWVVLTAFISLVLNVILNYFFILNYEVMGAVYATIITGYLGIILPIYLINKKLKTKFLNYFPLKEYAFIVLTSILVAYIMYFIAFKILMLSGVWSLFMAGFYYFIILLFSNKLFKVFEMKNLFENLRSKIGI</sequence>
<dbReference type="PANTHER" id="PTHR30250">
    <property type="entry name" value="PST FAMILY PREDICTED COLANIC ACID TRANSPORTER"/>
    <property type="match status" value="1"/>
</dbReference>
<evidence type="ECO:0000256" key="1">
    <source>
        <dbReference type="ARBA" id="ARBA00004651"/>
    </source>
</evidence>
<evidence type="ECO:0000256" key="3">
    <source>
        <dbReference type="ARBA" id="ARBA00022692"/>
    </source>
</evidence>
<feature type="transmembrane region" description="Helical" evidence="6">
    <location>
        <begin position="383"/>
        <end position="403"/>
    </location>
</feature>
<dbReference type="RefSeq" id="WP_069830981.1">
    <property type="nucleotide sequence ID" value="NZ_MDJD01000049.1"/>
</dbReference>
<comment type="caution">
    <text evidence="7">The sequence shown here is derived from an EMBL/GenBank/DDBJ whole genome shotgun (WGS) entry which is preliminary data.</text>
</comment>
<reference evidence="7 8" key="1">
    <citation type="submission" date="2016-05" db="EMBL/GenBank/DDBJ databases">
        <title>Draft Genome Sequence of Algibacter sp. Strain SK-16 Isolated from the Surface Water of Aburatsubo Inlet.</title>
        <authorList>
            <person name="Wong S.-K."/>
            <person name="Yoshizawa S."/>
            <person name="Nakajima Y."/>
            <person name="Ogura Y."/>
            <person name="Tetsuya H."/>
            <person name="Hamasaki K."/>
        </authorList>
    </citation>
    <scope>NUCLEOTIDE SEQUENCE [LARGE SCALE GENOMIC DNA]</scope>
    <source>
        <strain evidence="7 8">SK-16</strain>
    </source>
</reference>
<feature type="transmembrane region" description="Helical" evidence="6">
    <location>
        <begin position="146"/>
        <end position="166"/>
    </location>
</feature>
<evidence type="ECO:0000256" key="4">
    <source>
        <dbReference type="ARBA" id="ARBA00022989"/>
    </source>
</evidence>
<dbReference type="STRING" id="1849968.A8C32_18850"/>
<dbReference type="OrthoDB" id="1441253at2"/>
<feature type="transmembrane region" description="Helical" evidence="6">
    <location>
        <begin position="112"/>
        <end position="134"/>
    </location>
</feature>
<feature type="transmembrane region" description="Helical" evidence="6">
    <location>
        <begin position="415"/>
        <end position="435"/>
    </location>
</feature>
<evidence type="ECO:0000256" key="2">
    <source>
        <dbReference type="ARBA" id="ARBA00022475"/>
    </source>
</evidence>
<feature type="transmembrane region" description="Helical" evidence="6">
    <location>
        <begin position="211"/>
        <end position="231"/>
    </location>
</feature>
<feature type="transmembrane region" description="Helical" evidence="6">
    <location>
        <begin position="251"/>
        <end position="273"/>
    </location>
</feature>
<feature type="transmembrane region" description="Helical" evidence="6">
    <location>
        <begin position="298"/>
        <end position="320"/>
    </location>
</feature>
<dbReference type="EMBL" id="MDJD01000049">
    <property type="protein sequence ID" value="OEK06091.1"/>
    <property type="molecule type" value="Genomic_DNA"/>
</dbReference>
<dbReference type="GO" id="GO:0005886">
    <property type="term" value="C:plasma membrane"/>
    <property type="evidence" value="ECO:0007669"/>
    <property type="project" value="UniProtKB-SubCell"/>
</dbReference>
<dbReference type="InterPro" id="IPR050833">
    <property type="entry name" value="Poly_Biosynth_Transport"/>
</dbReference>
<gene>
    <name evidence="7" type="ORF">A8C32_18850</name>
</gene>
<comment type="subcellular location">
    <subcellularLocation>
        <location evidence="1">Cell membrane</location>
        <topology evidence="1">Multi-pass membrane protein</topology>
    </subcellularLocation>
</comment>
<evidence type="ECO:0000256" key="6">
    <source>
        <dbReference type="SAM" id="Phobius"/>
    </source>
</evidence>
<keyword evidence="3 6" id="KW-0812">Transmembrane</keyword>
<feature type="transmembrane region" description="Helical" evidence="6">
    <location>
        <begin position="78"/>
        <end position="100"/>
    </location>
</feature>
<feature type="transmembrane region" description="Helical" evidence="6">
    <location>
        <begin position="12"/>
        <end position="33"/>
    </location>
</feature>
<dbReference type="PANTHER" id="PTHR30250:SF11">
    <property type="entry name" value="O-ANTIGEN TRANSPORTER-RELATED"/>
    <property type="match status" value="1"/>
</dbReference>
<proteinExistence type="predicted"/>
<keyword evidence="2" id="KW-1003">Cell membrane</keyword>
<protein>
    <submittedName>
        <fullName evidence="7">Uncharacterized protein</fullName>
    </submittedName>
</protein>
<dbReference type="InterPro" id="IPR002797">
    <property type="entry name" value="Polysacc_synth"/>
</dbReference>
<feature type="transmembrane region" description="Helical" evidence="6">
    <location>
        <begin position="45"/>
        <end position="66"/>
    </location>
</feature>
<keyword evidence="5 6" id="KW-0472">Membrane</keyword>
<keyword evidence="4 6" id="KW-1133">Transmembrane helix</keyword>
<feature type="transmembrane region" description="Helical" evidence="6">
    <location>
        <begin position="332"/>
        <end position="349"/>
    </location>
</feature>
<dbReference type="AlphaFoldDB" id="A0A1E5T436"/>
<dbReference type="Proteomes" id="UP000095713">
    <property type="component" value="Unassembled WGS sequence"/>
</dbReference>
<name>A0A1E5T436_9FLAO</name>
<accession>A0A1E5T436</accession>
<feature type="transmembrane region" description="Helical" evidence="6">
    <location>
        <begin position="356"/>
        <end position="377"/>
    </location>
</feature>
<keyword evidence="8" id="KW-1185">Reference proteome</keyword>
<evidence type="ECO:0000313" key="7">
    <source>
        <dbReference type="EMBL" id="OEK06091.1"/>
    </source>
</evidence>
<feature type="transmembrane region" description="Helical" evidence="6">
    <location>
        <begin position="178"/>
        <end position="199"/>
    </location>
</feature>
<organism evidence="7 8">
    <name type="scientific">Flavivirga aquatica</name>
    <dbReference type="NCBI Taxonomy" id="1849968"/>
    <lineage>
        <taxon>Bacteria</taxon>
        <taxon>Pseudomonadati</taxon>
        <taxon>Bacteroidota</taxon>
        <taxon>Flavobacteriia</taxon>
        <taxon>Flavobacteriales</taxon>
        <taxon>Flavobacteriaceae</taxon>
        <taxon>Flavivirga</taxon>
    </lineage>
</organism>
<feature type="transmembrane region" description="Helical" evidence="6">
    <location>
        <begin position="441"/>
        <end position="464"/>
    </location>
</feature>
<evidence type="ECO:0000313" key="8">
    <source>
        <dbReference type="Proteomes" id="UP000095713"/>
    </source>
</evidence>
<dbReference type="Pfam" id="PF01943">
    <property type="entry name" value="Polysacc_synt"/>
    <property type="match status" value="1"/>
</dbReference>